<evidence type="ECO:0000313" key="2">
    <source>
        <dbReference type="Proteomes" id="UP001218362"/>
    </source>
</evidence>
<dbReference type="Pfam" id="PF09523">
    <property type="entry name" value="DUF2390"/>
    <property type="match status" value="1"/>
</dbReference>
<accession>A0AAJ5XAQ9</accession>
<dbReference type="Proteomes" id="UP001218362">
    <property type="component" value="Chromosome"/>
</dbReference>
<protein>
    <submittedName>
        <fullName evidence="1">TIGR02444 family protein</fullName>
    </submittedName>
</protein>
<proteinExistence type="predicted"/>
<dbReference type="KEGG" id="acob:P0Y56_06195"/>
<organism evidence="1 2">
    <name type="scientific">Candidatus Andeanibacterium colombiense</name>
    <dbReference type="NCBI Taxonomy" id="3121345"/>
    <lineage>
        <taxon>Bacteria</taxon>
        <taxon>Pseudomonadati</taxon>
        <taxon>Pseudomonadota</taxon>
        <taxon>Alphaproteobacteria</taxon>
        <taxon>Sphingomonadales</taxon>
        <taxon>Sphingomonadaceae</taxon>
        <taxon>Candidatus Andeanibacterium</taxon>
    </lineage>
</organism>
<dbReference type="AlphaFoldDB" id="A0AAJ5XAQ9"/>
<dbReference type="EMBL" id="CP119316">
    <property type="protein sequence ID" value="WEK47882.1"/>
    <property type="molecule type" value="Genomic_DNA"/>
</dbReference>
<evidence type="ECO:0000313" key="1">
    <source>
        <dbReference type="EMBL" id="WEK47882.1"/>
    </source>
</evidence>
<sequence>MIDPDGQALWDFALDFYGRDGVRHACLRLQDDAGADVPLLIFVCFAATRGQAFAFEDLLKIEDEGALWRRGVIGNLRVARRVLGSWDDDGSRDLKEIVRKAELEAERLQLFRFARYLTQPTPATAAEARDLGRSSVTAYAMLVPASDSRHLEHLLSSLG</sequence>
<dbReference type="NCBIfam" id="TIGR02444">
    <property type="entry name" value="TIGR02444 family protein"/>
    <property type="match status" value="1"/>
</dbReference>
<dbReference type="InterPro" id="IPR012659">
    <property type="entry name" value="CHP02444"/>
</dbReference>
<reference evidence="1" key="1">
    <citation type="submission" date="2023-03" db="EMBL/GenBank/DDBJ databases">
        <title>Andean soil-derived lignocellulolytic bacterial consortium as a source of novel taxa and putative plastic-active enzymes.</title>
        <authorList>
            <person name="Diaz-Garcia L."/>
            <person name="Chuvochina M."/>
            <person name="Feuerriegel G."/>
            <person name="Bunk B."/>
            <person name="Sproer C."/>
            <person name="Streit W.R."/>
            <person name="Rodriguez L.M."/>
            <person name="Overmann J."/>
            <person name="Jimenez D.J."/>
        </authorList>
    </citation>
    <scope>NUCLEOTIDE SEQUENCE</scope>
    <source>
        <strain evidence="1">MAG 26</strain>
    </source>
</reference>
<name>A0AAJ5XAQ9_9SPHN</name>
<gene>
    <name evidence="1" type="ORF">P0Y56_06195</name>
</gene>